<gene>
    <name evidence="2" type="ORF">Sango_1579400</name>
</gene>
<protein>
    <submittedName>
        <fullName evidence="2">Movement protein</fullName>
    </submittedName>
</protein>
<dbReference type="Proteomes" id="UP001289374">
    <property type="component" value="Unassembled WGS sequence"/>
</dbReference>
<keyword evidence="1" id="KW-0175">Coiled coil</keyword>
<dbReference type="EMBL" id="JACGWL010000008">
    <property type="protein sequence ID" value="KAK4397428.1"/>
    <property type="molecule type" value="Genomic_DNA"/>
</dbReference>
<evidence type="ECO:0000313" key="3">
    <source>
        <dbReference type="Proteomes" id="UP001289374"/>
    </source>
</evidence>
<dbReference type="InterPro" id="IPR051596">
    <property type="entry name" value="Caulimoviridae_Movement"/>
</dbReference>
<dbReference type="InterPro" id="IPR028919">
    <property type="entry name" value="Viral_movement"/>
</dbReference>
<dbReference type="Pfam" id="PF01107">
    <property type="entry name" value="MP"/>
    <property type="match status" value="1"/>
</dbReference>
<name>A0AAE2BTW3_9LAMI</name>
<accession>A0AAE2BTW3</accession>
<dbReference type="AlphaFoldDB" id="A0AAE2BTW3"/>
<reference evidence="2" key="2">
    <citation type="journal article" date="2024" name="Plant">
        <title>Genomic evolution and insights into agronomic trait innovations of Sesamum species.</title>
        <authorList>
            <person name="Miao H."/>
            <person name="Wang L."/>
            <person name="Qu L."/>
            <person name="Liu H."/>
            <person name="Sun Y."/>
            <person name="Le M."/>
            <person name="Wang Q."/>
            <person name="Wei S."/>
            <person name="Zheng Y."/>
            <person name="Lin W."/>
            <person name="Duan Y."/>
            <person name="Cao H."/>
            <person name="Xiong S."/>
            <person name="Wang X."/>
            <person name="Wei L."/>
            <person name="Li C."/>
            <person name="Ma Q."/>
            <person name="Ju M."/>
            <person name="Zhao R."/>
            <person name="Li G."/>
            <person name="Mu C."/>
            <person name="Tian Q."/>
            <person name="Mei H."/>
            <person name="Zhang T."/>
            <person name="Gao T."/>
            <person name="Zhang H."/>
        </authorList>
    </citation>
    <scope>NUCLEOTIDE SEQUENCE</scope>
    <source>
        <strain evidence="2">K16</strain>
    </source>
</reference>
<keyword evidence="3" id="KW-1185">Reference proteome</keyword>
<organism evidence="2 3">
    <name type="scientific">Sesamum angolense</name>
    <dbReference type="NCBI Taxonomy" id="2727404"/>
    <lineage>
        <taxon>Eukaryota</taxon>
        <taxon>Viridiplantae</taxon>
        <taxon>Streptophyta</taxon>
        <taxon>Embryophyta</taxon>
        <taxon>Tracheophyta</taxon>
        <taxon>Spermatophyta</taxon>
        <taxon>Magnoliopsida</taxon>
        <taxon>eudicotyledons</taxon>
        <taxon>Gunneridae</taxon>
        <taxon>Pentapetalae</taxon>
        <taxon>asterids</taxon>
        <taxon>lamiids</taxon>
        <taxon>Lamiales</taxon>
        <taxon>Pedaliaceae</taxon>
        <taxon>Sesamum</taxon>
    </lineage>
</organism>
<dbReference type="PANTHER" id="PTHR47599:SF3">
    <property type="entry name" value="CELL-TO-CELL MOVEMENT PROTEIN"/>
    <property type="match status" value="1"/>
</dbReference>
<comment type="caution">
    <text evidence="2">The sequence shown here is derived from an EMBL/GenBank/DDBJ whole genome shotgun (WGS) entry which is preliminary data.</text>
</comment>
<evidence type="ECO:0000256" key="1">
    <source>
        <dbReference type="ARBA" id="ARBA00023054"/>
    </source>
</evidence>
<sequence>MIGNLYAGKLMFDIHPRIAYNLVDQDFSRVLTLHQDFKRKDLLKEGNRPYSITYRIAYALPNTHHSYMFLRKEYIEISKIFKKFAKVIAPDPIRISIIDGVNIVIKDHPILDQTLSSRTEFNSRMYFSEDRIMGYKGKEKELLKALTPQKIRVDNVKLRYPEGWKEIQQHVIGRYESMLKIAGHEILVAGVAGREREIESSKWKWEDIHTQRVDELKQVYSNLAKLAIPQDEDGLVVYTDANDYRWETMHMKKTTIGEESCKYTRGLFSEQQS</sequence>
<dbReference type="PANTHER" id="PTHR47599">
    <property type="entry name" value="CELL-TO-CELL MOVEMENT PROTEIN"/>
    <property type="match status" value="1"/>
</dbReference>
<evidence type="ECO:0000313" key="2">
    <source>
        <dbReference type="EMBL" id="KAK4397428.1"/>
    </source>
</evidence>
<proteinExistence type="predicted"/>
<reference evidence="2" key="1">
    <citation type="submission" date="2020-06" db="EMBL/GenBank/DDBJ databases">
        <authorList>
            <person name="Li T."/>
            <person name="Hu X."/>
            <person name="Zhang T."/>
            <person name="Song X."/>
            <person name="Zhang H."/>
            <person name="Dai N."/>
            <person name="Sheng W."/>
            <person name="Hou X."/>
            <person name="Wei L."/>
        </authorList>
    </citation>
    <scope>NUCLEOTIDE SEQUENCE</scope>
    <source>
        <strain evidence="2">K16</strain>
        <tissue evidence="2">Leaf</tissue>
    </source>
</reference>